<evidence type="ECO:0000256" key="3">
    <source>
        <dbReference type="ARBA" id="ARBA00012153"/>
    </source>
</evidence>
<dbReference type="PANTHER" id="PTHR21327:SF18">
    <property type="entry name" value="3,4-DIHYDROXY-2-BUTANONE 4-PHOSPHATE SYNTHASE"/>
    <property type="match status" value="1"/>
</dbReference>
<evidence type="ECO:0000256" key="4">
    <source>
        <dbReference type="ARBA" id="ARBA00018836"/>
    </source>
</evidence>
<dbReference type="InterPro" id="IPR017945">
    <property type="entry name" value="DHBP_synth_RibB-like_a/b_dom"/>
</dbReference>
<comment type="caution">
    <text evidence="7">The sequence shown here is derived from an EMBL/GenBank/DDBJ whole genome shotgun (WGS) entry which is preliminary data.</text>
</comment>
<evidence type="ECO:0000313" key="7">
    <source>
        <dbReference type="EMBL" id="RDB35516.1"/>
    </source>
</evidence>
<dbReference type="GO" id="GO:0008686">
    <property type="term" value="F:3,4-dihydroxy-2-butanone-4-phosphate synthase activity"/>
    <property type="evidence" value="ECO:0007669"/>
    <property type="project" value="UniProtKB-EC"/>
</dbReference>
<protein>
    <recommendedName>
        <fullName evidence="4">3,4-dihydroxy-2-butanone 4-phosphate synthase</fullName>
        <ecNumber evidence="3">4.1.99.12</ecNumber>
    </recommendedName>
</protein>
<dbReference type="Proteomes" id="UP000253934">
    <property type="component" value="Unassembled WGS sequence"/>
</dbReference>
<proteinExistence type="predicted"/>
<dbReference type="UniPathway" id="UPA00275">
    <property type="reaction ID" value="UER00399"/>
</dbReference>
<dbReference type="SUPFAM" id="SSF55821">
    <property type="entry name" value="YrdC/RibB"/>
    <property type="match status" value="1"/>
</dbReference>
<dbReference type="GO" id="GO:0046872">
    <property type="term" value="F:metal ion binding"/>
    <property type="evidence" value="ECO:0007669"/>
    <property type="project" value="UniProtKB-KW"/>
</dbReference>
<dbReference type="PANTHER" id="PTHR21327">
    <property type="entry name" value="GTP CYCLOHYDROLASE II-RELATED"/>
    <property type="match status" value="1"/>
</dbReference>
<gene>
    <name evidence="7" type="ORF">DCC88_09775</name>
</gene>
<accession>A0A369KWF3</accession>
<dbReference type="EC" id="4.1.99.12" evidence="3"/>
<keyword evidence="6" id="KW-0479">Metal-binding</keyword>
<dbReference type="InterPro" id="IPR000422">
    <property type="entry name" value="DHBP_synthase_RibB"/>
</dbReference>
<dbReference type="Pfam" id="PF00926">
    <property type="entry name" value="DHBP_synthase"/>
    <property type="match status" value="1"/>
</dbReference>
<organism evidence="7 8">
    <name type="scientific">Spirobacillus cienkowskii</name>
    <dbReference type="NCBI Taxonomy" id="495820"/>
    <lineage>
        <taxon>Bacteria</taxon>
        <taxon>Pseudomonadati</taxon>
        <taxon>Bdellovibrionota</taxon>
        <taxon>Oligoflexia</taxon>
        <taxon>Silvanigrellales</taxon>
        <taxon>Spirobacillus</taxon>
    </lineage>
</organism>
<evidence type="ECO:0000256" key="2">
    <source>
        <dbReference type="ARBA" id="ARBA00004904"/>
    </source>
</evidence>
<keyword evidence="8" id="KW-1185">Reference proteome</keyword>
<dbReference type="EMBL" id="QOVW01000083">
    <property type="protein sequence ID" value="RDB35516.1"/>
    <property type="molecule type" value="Genomic_DNA"/>
</dbReference>
<reference evidence="7" key="1">
    <citation type="submission" date="2018-04" db="EMBL/GenBank/DDBJ databases">
        <title>Draft genome sequence of the Candidatus Spirobacillus cienkowskii, a pathogen of freshwater Daphnia species, reconstructed from hemolymph metagenomic reads.</title>
        <authorList>
            <person name="Bresciani L."/>
            <person name="Lemos L.N."/>
            <person name="Wale N."/>
            <person name="Lin J.Y."/>
            <person name="Fernandes G.R."/>
            <person name="Duffy M.A."/>
            <person name="Rodrigues J.M."/>
        </authorList>
    </citation>
    <scope>NUCLEOTIDE SEQUENCE [LARGE SCALE GENOMIC DNA]</scope>
    <source>
        <strain evidence="7">Binning01</strain>
    </source>
</reference>
<evidence type="ECO:0000256" key="6">
    <source>
        <dbReference type="ARBA" id="ARBA00022723"/>
    </source>
</evidence>
<name>A0A369KWF3_9BACT</name>
<evidence type="ECO:0000256" key="5">
    <source>
        <dbReference type="ARBA" id="ARBA00022619"/>
    </source>
</evidence>
<dbReference type="GO" id="GO:0005829">
    <property type="term" value="C:cytosol"/>
    <property type="evidence" value="ECO:0007669"/>
    <property type="project" value="TreeGrafter"/>
</dbReference>
<dbReference type="AlphaFoldDB" id="A0A369KWF3"/>
<sequence length="383" mass="42492">MVSTENIYTYELFAMYERLHNCLTLFQQGAPILVGDDGARENEIDLVFHASGATPANVNFALTHAKGLLCVSLSHELADTLGFSLAPQLPGGMSHTNFTLSVDAKHGVTTGISASDRAYTISLMINSQATHRDFISPGHVFPLRAMGGGLLARAGHTEALYELCRMADMPYAAVMCEILKEDGEALTANDFLQQNCQLPQFKNIPFISTVDILWSRIFFEKSGHCSFILSSHFDVPSHCNKLPLAIYLLQAGLETHLTTSTVISIYSHNITPQNIRISITNSLFAWDNGVSSKNCCAEISLFNLENILEILPIHIAQFCDLSAKEGLRNTKSSVKRVLSQFRSLQFLNDFYFKDKNFDKLIAEINFIIPEDKLFLQAVCKIAN</sequence>
<comment type="pathway">
    <text evidence="2">Cofactor biosynthesis; riboflavin biosynthesis; 2-hydroxy-3-oxobutyl phosphate from D-ribulose 5-phosphate: step 1/1.</text>
</comment>
<evidence type="ECO:0000313" key="8">
    <source>
        <dbReference type="Proteomes" id="UP000253934"/>
    </source>
</evidence>
<dbReference type="Gene3D" id="3.90.870.10">
    <property type="entry name" value="DHBP synthase"/>
    <property type="match status" value="1"/>
</dbReference>
<evidence type="ECO:0000256" key="1">
    <source>
        <dbReference type="ARBA" id="ARBA00002284"/>
    </source>
</evidence>
<keyword evidence="5" id="KW-0686">Riboflavin biosynthesis</keyword>
<comment type="function">
    <text evidence="1">Catalyzes the conversion of D-ribulose 5-phosphate to formate and 3,4-dihydroxy-2-butanone 4-phosphate.</text>
</comment>
<dbReference type="GO" id="GO:0009231">
    <property type="term" value="P:riboflavin biosynthetic process"/>
    <property type="evidence" value="ECO:0007669"/>
    <property type="project" value="UniProtKB-UniPathway"/>
</dbReference>